<dbReference type="OrthoDB" id="5596898at2759"/>
<feature type="region of interest" description="Disordered" evidence="2">
    <location>
        <begin position="671"/>
        <end position="711"/>
    </location>
</feature>
<feature type="compositionally biased region" description="Low complexity" evidence="2">
    <location>
        <begin position="255"/>
        <end position="264"/>
    </location>
</feature>
<feature type="compositionally biased region" description="Acidic residues" evidence="2">
    <location>
        <begin position="498"/>
        <end position="513"/>
    </location>
</feature>
<dbReference type="AlphaFoldDB" id="A0A0L0S0J6"/>
<feature type="compositionally biased region" description="Basic and acidic residues" evidence="2">
    <location>
        <begin position="453"/>
        <end position="465"/>
    </location>
</feature>
<feature type="compositionally biased region" description="Pro residues" evidence="2">
    <location>
        <begin position="321"/>
        <end position="350"/>
    </location>
</feature>
<feature type="compositionally biased region" description="Pro residues" evidence="2">
    <location>
        <begin position="1"/>
        <end position="13"/>
    </location>
</feature>
<dbReference type="EMBL" id="GG745330">
    <property type="protein sequence ID" value="KNE56142.1"/>
    <property type="molecule type" value="Genomic_DNA"/>
</dbReference>
<feature type="compositionally biased region" description="Low complexity" evidence="2">
    <location>
        <begin position="537"/>
        <end position="560"/>
    </location>
</feature>
<feature type="region of interest" description="Disordered" evidence="2">
    <location>
        <begin position="1187"/>
        <end position="1268"/>
    </location>
</feature>
<proteinExistence type="predicted"/>
<name>A0A0L0S0J6_ALLM3</name>
<sequence>MYPPPPPPLPPTPHGAVHRSATDDAAGVPSPSCDMGAPQPSPRMPRTAPHLRDQPPAPPVVADQRVGMAPPAIEPPPRPSQTRYWQLRLGQYEFGERMHDLVLLCTNLGGTTPADETSGTWYMNPVDLARLLCGLDHLNPKLIADPRYQSALCMCPISKTPHLDRAMVREVAACGENHQLHALAQFTATELATAADANARGVRRVLDDNVGVARTILRELQIVGEPLPFPVPGMLLIAPHYSSALSTPVAAGPMSPSNAAAPRLALPPPPPPPESPLRSPTAPGPSQPPQAIGAAGAPSAAHDSTPMSAPPESSVQTLLYVPPPPASAPSAQPPTAPASSVPPPPPPPAPAAVVLSTTPEVNSGLETIGKRPRASMSHGSGATPTRGGRAQGGRSRGPSMSEGNPRKRARIEIDENATAMDGVQAVVAATGVSSSTVRRLSVGHAALTVPSEQQREIQRIREEQQSRIAQQNKRAQAAVGVAGGAASEPTTPAPTEPALEEEPADEPMEDSPESESPPPPPPTKRRGRPKKEKPAVVDEAPVAPAPTLATLLTGPTTEGGDASASTPALTQPAPHALLPVLPPPPVPAPSIIPALLPSPLPLSSIVSPAGGADAAAAPSVIVEPASFGVRYPTAPHLSRPDFLNTAATASDPSLPYSTAPVVIPPLHVADTRQVETAPPPPVRRRISSSRLSTGSSRRHAPPPPPPPVLSMRDVAMHDASAAPTDARSPAPPAAAGTGALRTEFLAVMAAVFDSVTTRSRPVTQHLSPALLAALAPVVATPVPAAPPAPPVSDLADQLTALVDRIAPLEGLVRAVETAEVERARAAEIAEADRVRATERAAAADALAERLTALETRLGAVAGGDADRAAGLVDRVAALETRAQQSDENPDADRAAVIAQLVERVTALENQVCDTDRTADAALVARVGELEDRLQAMQEERVTAESALVKRIAPLEDRVRDVENCDNEQITALADRVAVVEGQAARATPESAFVKRIAPLEDRVRDVENCDNEQITVLADRVAVVEGQATRAVHRLRSVEKNAVDCAALADRITPIENRLRVMEGDLGDHLVLANRIALLEQQVHDMKEGGVGHVTAAVADHLDPLKEGLAMLQTSHTDLERTTKSKERATAKDLKRHEAWVADQLAALNDWLVRLDDHVATVTDQTEALGTRHAALEPRIRALEGAARDGDHAAANHQGGGVRRPAARHPPGNGEYPGAFGQTGGARRAAARPATPARPSPFDESAAPMSRKDDGADGPQRRSSGRAE</sequence>
<reference evidence="4" key="2">
    <citation type="submission" date="2009-11" db="EMBL/GenBank/DDBJ databases">
        <title>The Genome Sequence of Allomyces macrogynus strain ATCC 38327.</title>
        <authorList>
            <consortium name="The Broad Institute Genome Sequencing Platform"/>
            <person name="Russ C."/>
            <person name="Cuomo C."/>
            <person name="Shea T."/>
            <person name="Young S.K."/>
            <person name="Zeng Q."/>
            <person name="Koehrsen M."/>
            <person name="Haas B."/>
            <person name="Borodovsky M."/>
            <person name="Guigo R."/>
            <person name="Alvarado L."/>
            <person name="Berlin A."/>
            <person name="Borenstein D."/>
            <person name="Chen Z."/>
            <person name="Engels R."/>
            <person name="Freedman E."/>
            <person name="Gellesch M."/>
            <person name="Goldberg J."/>
            <person name="Griggs A."/>
            <person name="Gujja S."/>
            <person name="Heiman D."/>
            <person name="Hepburn T."/>
            <person name="Howarth C."/>
            <person name="Jen D."/>
            <person name="Larson L."/>
            <person name="Lewis B."/>
            <person name="Mehta T."/>
            <person name="Park D."/>
            <person name="Pearson M."/>
            <person name="Roberts A."/>
            <person name="Saif S."/>
            <person name="Shenoy N."/>
            <person name="Sisk P."/>
            <person name="Stolte C."/>
            <person name="Sykes S."/>
            <person name="Walk T."/>
            <person name="White J."/>
            <person name="Yandava C."/>
            <person name="Burger G."/>
            <person name="Gray M.W."/>
            <person name="Holland P.W.H."/>
            <person name="King N."/>
            <person name="Lang F.B.F."/>
            <person name="Roger A.J."/>
            <person name="Ruiz-Trillo I."/>
            <person name="Lander E."/>
            <person name="Nusbaum C."/>
        </authorList>
    </citation>
    <scope>NUCLEOTIDE SEQUENCE [LARGE SCALE GENOMIC DNA]</scope>
    <source>
        <strain evidence="4">ATCC 38327</strain>
    </source>
</reference>
<gene>
    <name evidence="3" type="ORF">AMAG_01978</name>
</gene>
<feature type="region of interest" description="Disordered" evidence="2">
    <location>
        <begin position="447"/>
        <end position="576"/>
    </location>
</feature>
<protein>
    <submittedName>
        <fullName evidence="3">Uncharacterized protein</fullName>
    </submittedName>
</protein>
<feature type="compositionally biased region" description="Low complexity" evidence="2">
    <location>
        <begin position="289"/>
        <end position="301"/>
    </location>
</feature>
<feature type="compositionally biased region" description="Polar residues" evidence="2">
    <location>
        <begin position="305"/>
        <end position="317"/>
    </location>
</feature>
<organism evidence="3 4">
    <name type="scientific">Allomyces macrogynus (strain ATCC 38327)</name>
    <name type="common">Allomyces javanicus var. macrogynus</name>
    <dbReference type="NCBI Taxonomy" id="578462"/>
    <lineage>
        <taxon>Eukaryota</taxon>
        <taxon>Fungi</taxon>
        <taxon>Fungi incertae sedis</taxon>
        <taxon>Blastocladiomycota</taxon>
        <taxon>Blastocladiomycetes</taxon>
        <taxon>Blastocladiales</taxon>
        <taxon>Blastocladiaceae</taxon>
        <taxon>Allomyces</taxon>
    </lineage>
</organism>
<feature type="coiled-coil region" evidence="1">
    <location>
        <begin position="919"/>
        <end position="946"/>
    </location>
</feature>
<dbReference type="Proteomes" id="UP000054350">
    <property type="component" value="Unassembled WGS sequence"/>
</dbReference>
<feature type="compositionally biased region" description="Low complexity" evidence="2">
    <location>
        <begin position="466"/>
        <end position="490"/>
    </location>
</feature>
<evidence type="ECO:0000256" key="2">
    <source>
        <dbReference type="SAM" id="MobiDB-lite"/>
    </source>
</evidence>
<feature type="region of interest" description="Disordered" evidence="2">
    <location>
        <begin position="1"/>
        <end position="60"/>
    </location>
</feature>
<keyword evidence="4" id="KW-1185">Reference proteome</keyword>
<feature type="region of interest" description="Disordered" evidence="2">
    <location>
        <begin position="247"/>
        <end position="408"/>
    </location>
</feature>
<keyword evidence="1" id="KW-0175">Coiled coil</keyword>
<feature type="compositionally biased region" description="Low complexity" evidence="2">
    <location>
        <begin position="1225"/>
        <end position="1242"/>
    </location>
</feature>
<feature type="compositionally biased region" description="Pro residues" evidence="2">
    <location>
        <begin position="265"/>
        <end position="275"/>
    </location>
</feature>
<dbReference type="VEuPathDB" id="FungiDB:AMAG_01978"/>
<accession>A0A0L0S0J6</accession>
<evidence type="ECO:0000313" key="4">
    <source>
        <dbReference type="Proteomes" id="UP000054350"/>
    </source>
</evidence>
<dbReference type="STRING" id="578462.A0A0L0S0J6"/>
<reference evidence="3 4" key="1">
    <citation type="submission" date="2009-11" db="EMBL/GenBank/DDBJ databases">
        <title>Annotation of Allomyces macrogynus ATCC 38327.</title>
        <authorList>
            <consortium name="The Broad Institute Genome Sequencing Platform"/>
            <person name="Russ C."/>
            <person name="Cuomo C."/>
            <person name="Burger G."/>
            <person name="Gray M.W."/>
            <person name="Holland P.W.H."/>
            <person name="King N."/>
            <person name="Lang F.B.F."/>
            <person name="Roger A.J."/>
            <person name="Ruiz-Trillo I."/>
            <person name="Young S.K."/>
            <person name="Zeng Q."/>
            <person name="Gargeya S."/>
            <person name="Fitzgerald M."/>
            <person name="Haas B."/>
            <person name="Abouelleil A."/>
            <person name="Alvarado L."/>
            <person name="Arachchi H.M."/>
            <person name="Berlin A."/>
            <person name="Chapman S.B."/>
            <person name="Gearin G."/>
            <person name="Goldberg J."/>
            <person name="Griggs A."/>
            <person name="Gujja S."/>
            <person name="Hansen M."/>
            <person name="Heiman D."/>
            <person name="Howarth C."/>
            <person name="Larimer J."/>
            <person name="Lui A."/>
            <person name="MacDonald P.J.P."/>
            <person name="McCowen C."/>
            <person name="Montmayeur A."/>
            <person name="Murphy C."/>
            <person name="Neiman D."/>
            <person name="Pearson M."/>
            <person name="Priest M."/>
            <person name="Roberts A."/>
            <person name="Saif S."/>
            <person name="Shea T."/>
            <person name="Sisk P."/>
            <person name="Stolte C."/>
            <person name="Sykes S."/>
            <person name="Wortman J."/>
            <person name="Nusbaum C."/>
            <person name="Birren B."/>
        </authorList>
    </citation>
    <scope>NUCLEOTIDE SEQUENCE [LARGE SCALE GENOMIC DNA]</scope>
    <source>
        <strain evidence="3 4">ATCC 38327</strain>
    </source>
</reference>
<evidence type="ECO:0000256" key="1">
    <source>
        <dbReference type="SAM" id="Coils"/>
    </source>
</evidence>
<feature type="compositionally biased region" description="Polar residues" evidence="2">
    <location>
        <begin position="355"/>
        <end position="365"/>
    </location>
</feature>
<evidence type="ECO:0000313" key="3">
    <source>
        <dbReference type="EMBL" id="KNE56142.1"/>
    </source>
</evidence>